<name>A0A4C1Y5R7_EUMVA</name>
<gene>
    <name evidence="2" type="primary">RTase</name>
    <name evidence="2" type="ORF">EVAR_46677_1</name>
</gene>
<accession>A0A4C1Y5R7</accession>
<comment type="caution">
    <text evidence="2">The sequence shown here is derived from an EMBL/GenBank/DDBJ whole genome shotgun (WGS) entry which is preliminary data.</text>
</comment>
<dbReference type="STRING" id="151549.A0A4C1Y5R7"/>
<dbReference type="InterPro" id="IPR043502">
    <property type="entry name" value="DNA/RNA_pol_sf"/>
</dbReference>
<dbReference type="EMBL" id="BGZK01001066">
    <property type="protein sequence ID" value="GBP70182.1"/>
    <property type="molecule type" value="Genomic_DNA"/>
</dbReference>
<dbReference type="PROSITE" id="PS50878">
    <property type="entry name" value="RT_POL"/>
    <property type="match status" value="1"/>
</dbReference>
<dbReference type="SUPFAM" id="SSF56672">
    <property type="entry name" value="DNA/RNA polymerases"/>
    <property type="match status" value="1"/>
</dbReference>
<sequence length="503" mass="57569">MRRASAYPTCENRSCARALQRKVKARMQEFKNDKWSTLMEEITPSHQAYWKLAKALKSDGYLPTPALRKPDNTFAVDDREKAECLADSIEQQCSNNTIHDATHSHRIEEEVRTKIALEPQDDLAPVSVDEIQKHIKALKTKKAPGLDGISNKAIKCFSLPLMALLVAIFNACFKNCYFPPIWKEAVVIGLPKPGKPRDLPASYRPISLLSGLGKLFEKTIKTRLSEHLIGKGLIINEQFGFRPNHSCPQQVHRLVEHISEGFKKKRKTVAVFFDVAKAFDRVWHAGLIHKLYTLELPDRLVLIIHNYLNNRNFTFRHENTYSTKRILKAGVPQGSTLSPLLYSAYVNDIPRPSNGVQLALFADDTALYLRGNNYRDTTPRLQRAIDELTRWLRLWRIKVNPEKSAAIRFNYSKHKKKFSVPHNTPTLYIDNASIPWHHNYKYLGVTLDKHLHFRDHVARVMSAATYEPPPAHHFLRRPRNVLSDPPDALTSEVEKLAEAKACN</sequence>
<dbReference type="OrthoDB" id="416454at2759"/>
<evidence type="ECO:0000313" key="3">
    <source>
        <dbReference type="Proteomes" id="UP000299102"/>
    </source>
</evidence>
<dbReference type="Proteomes" id="UP000299102">
    <property type="component" value="Unassembled WGS sequence"/>
</dbReference>
<keyword evidence="2" id="KW-0548">Nucleotidyltransferase</keyword>
<dbReference type="CDD" id="cd01650">
    <property type="entry name" value="RT_nLTR_like"/>
    <property type="match status" value="1"/>
</dbReference>
<evidence type="ECO:0000259" key="1">
    <source>
        <dbReference type="PROSITE" id="PS50878"/>
    </source>
</evidence>
<evidence type="ECO:0000313" key="2">
    <source>
        <dbReference type="EMBL" id="GBP70182.1"/>
    </source>
</evidence>
<dbReference type="Pfam" id="PF00078">
    <property type="entry name" value="RVT_1"/>
    <property type="match status" value="1"/>
</dbReference>
<keyword evidence="3" id="KW-1185">Reference proteome</keyword>
<keyword evidence="2" id="KW-0808">Transferase</keyword>
<dbReference type="InterPro" id="IPR052560">
    <property type="entry name" value="RdDP_mobile_element"/>
</dbReference>
<feature type="domain" description="Reverse transcriptase" evidence="1">
    <location>
        <begin position="171"/>
        <end position="447"/>
    </location>
</feature>
<dbReference type="AlphaFoldDB" id="A0A4C1Y5R7"/>
<proteinExistence type="predicted"/>
<keyword evidence="2" id="KW-0695">RNA-directed DNA polymerase</keyword>
<dbReference type="PANTHER" id="PTHR36688">
    <property type="entry name" value="ENDO/EXONUCLEASE/PHOSPHATASE DOMAIN-CONTAINING PROTEIN"/>
    <property type="match status" value="1"/>
</dbReference>
<reference evidence="2 3" key="1">
    <citation type="journal article" date="2019" name="Commun. Biol.">
        <title>The bagworm genome reveals a unique fibroin gene that provides high tensile strength.</title>
        <authorList>
            <person name="Kono N."/>
            <person name="Nakamura H."/>
            <person name="Ohtoshi R."/>
            <person name="Tomita M."/>
            <person name="Numata K."/>
            <person name="Arakawa K."/>
        </authorList>
    </citation>
    <scope>NUCLEOTIDE SEQUENCE [LARGE SCALE GENOMIC DNA]</scope>
</reference>
<protein>
    <submittedName>
        <fullName evidence="2">Probable RNA-directed DNA polymerase from transposon BS</fullName>
    </submittedName>
</protein>
<dbReference type="InterPro" id="IPR000477">
    <property type="entry name" value="RT_dom"/>
</dbReference>
<dbReference type="GO" id="GO:0003964">
    <property type="term" value="F:RNA-directed DNA polymerase activity"/>
    <property type="evidence" value="ECO:0007669"/>
    <property type="project" value="UniProtKB-KW"/>
</dbReference>
<dbReference type="PANTHER" id="PTHR36688:SF1">
    <property type="entry name" value="ENDONUCLEASE_EXONUCLEASE_PHOSPHATASE DOMAIN-CONTAINING PROTEIN"/>
    <property type="match status" value="1"/>
</dbReference>
<organism evidence="2 3">
    <name type="scientific">Eumeta variegata</name>
    <name type="common">Bagworm moth</name>
    <name type="synonym">Eumeta japonica</name>
    <dbReference type="NCBI Taxonomy" id="151549"/>
    <lineage>
        <taxon>Eukaryota</taxon>
        <taxon>Metazoa</taxon>
        <taxon>Ecdysozoa</taxon>
        <taxon>Arthropoda</taxon>
        <taxon>Hexapoda</taxon>
        <taxon>Insecta</taxon>
        <taxon>Pterygota</taxon>
        <taxon>Neoptera</taxon>
        <taxon>Endopterygota</taxon>
        <taxon>Lepidoptera</taxon>
        <taxon>Glossata</taxon>
        <taxon>Ditrysia</taxon>
        <taxon>Tineoidea</taxon>
        <taxon>Psychidae</taxon>
        <taxon>Oiketicinae</taxon>
        <taxon>Eumeta</taxon>
    </lineage>
</organism>